<sequence length="169" mass="19629">MGRLDEVTLEELYELKDQIDEGKPRERVLAAIGRKQGDQLNTLADRHGVVEKTIRNWLDRFEEEPIEQAPYDAPRPGGPAKIEGQDREQLFEQLQQSPTELGYDQQAWSAKLLLHHVKEEYGVEYHENYAYELLREAGLSLRTARPQHYEADPKEKAEFQETAEKNDPN</sequence>
<evidence type="ECO:0000313" key="3">
    <source>
        <dbReference type="EMBL" id="SFJ33416.1"/>
    </source>
</evidence>
<protein>
    <submittedName>
        <fullName evidence="3">Transposase</fullName>
    </submittedName>
</protein>
<dbReference type="GeneID" id="25137769"/>
<dbReference type="Pfam" id="PF13551">
    <property type="entry name" value="HTH_29"/>
    <property type="match status" value="1"/>
</dbReference>
<proteinExistence type="predicted"/>
<feature type="compositionally biased region" description="Basic and acidic residues" evidence="1">
    <location>
        <begin position="147"/>
        <end position="169"/>
    </location>
</feature>
<accession>A0A1I3QJP7</accession>
<feature type="domain" description="Winged helix-turn helix" evidence="2">
    <location>
        <begin position="104"/>
        <end position="162"/>
    </location>
</feature>
<dbReference type="Proteomes" id="UP000182829">
    <property type="component" value="Unassembled WGS sequence"/>
</dbReference>
<evidence type="ECO:0000259" key="2">
    <source>
        <dbReference type="Pfam" id="PF13592"/>
    </source>
</evidence>
<dbReference type="InterPro" id="IPR025959">
    <property type="entry name" value="Winged_HTH_dom"/>
</dbReference>
<name>A0A1I3QJP7_9EURY</name>
<dbReference type="AlphaFoldDB" id="A0A1I3QJP7"/>
<reference evidence="3 4" key="1">
    <citation type="submission" date="2016-10" db="EMBL/GenBank/DDBJ databases">
        <authorList>
            <person name="de Groot N.N."/>
        </authorList>
    </citation>
    <scope>NUCLEOTIDE SEQUENCE [LARGE SCALE GENOMIC DNA]</scope>
    <source>
        <strain evidence="3 4">SP2</strain>
    </source>
</reference>
<evidence type="ECO:0000256" key="1">
    <source>
        <dbReference type="SAM" id="MobiDB-lite"/>
    </source>
</evidence>
<dbReference type="OrthoDB" id="195008at2157"/>
<dbReference type="InterPro" id="IPR047655">
    <property type="entry name" value="Transpos_IS630-like"/>
</dbReference>
<dbReference type="RefSeq" id="WP_005581215.1">
    <property type="nucleotide sequence ID" value="NZ_FORO01000022.1"/>
</dbReference>
<dbReference type="SUPFAM" id="SSF46689">
    <property type="entry name" value="Homeodomain-like"/>
    <property type="match status" value="1"/>
</dbReference>
<dbReference type="EMBL" id="FORO01000022">
    <property type="protein sequence ID" value="SFJ33416.1"/>
    <property type="molecule type" value="Genomic_DNA"/>
</dbReference>
<evidence type="ECO:0000313" key="4">
    <source>
        <dbReference type="Proteomes" id="UP000182829"/>
    </source>
</evidence>
<dbReference type="InterPro" id="IPR009057">
    <property type="entry name" value="Homeodomain-like_sf"/>
</dbReference>
<gene>
    <name evidence="3" type="ORF">SAMN05443661_12262</name>
</gene>
<dbReference type="NCBIfam" id="NF033545">
    <property type="entry name" value="transpos_IS630"/>
    <property type="match status" value="1"/>
</dbReference>
<feature type="region of interest" description="Disordered" evidence="1">
    <location>
        <begin position="144"/>
        <end position="169"/>
    </location>
</feature>
<organism evidence="3 4">
    <name type="scientific">Natronobacterium gregoryi</name>
    <dbReference type="NCBI Taxonomy" id="44930"/>
    <lineage>
        <taxon>Archaea</taxon>
        <taxon>Methanobacteriati</taxon>
        <taxon>Methanobacteriota</taxon>
        <taxon>Stenosarchaea group</taxon>
        <taxon>Halobacteria</taxon>
        <taxon>Halobacteriales</taxon>
        <taxon>Natrialbaceae</taxon>
        <taxon>Natronobacterium</taxon>
    </lineage>
</organism>
<dbReference type="Pfam" id="PF13592">
    <property type="entry name" value="HTH_33"/>
    <property type="match status" value="1"/>
</dbReference>